<comment type="cofactor">
    <cofactor evidence="1">
        <name>L-ascorbate</name>
        <dbReference type="ChEBI" id="CHEBI:38290"/>
    </cofactor>
</comment>
<dbReference type="Proteomes" id="UP000829196">
    <property type="component" value="Unassembled WGS sequence"/>
</dbReference>
<proteinExistence type="inferred from homology"/>
<dbReference type="PANTHER" id="PTHR47990">
    <property type="entry name" value="2-OXOGLUTARATE (2OG) AND FE(II)-DEPENDENT OXYGENASE SUPERFAMILY PROTEIN-RELATED"/>
    <property type="match status" value="1"/>
</dbReference>
<gene>
    <name evidence="7" type="ORF">KFK09_026058</name>
</gene>
<dbReference type="InterPro" id="IPR005123">
    <property type="entry name" value="Oxoglu/Fe-dep_dioxygenase_dom"/>
</dbReference>
<accession>A0A8T3A5M5</accession>
<evidence type="ECO:0000256" key="5">
    <source>
        <dbReference type="RuleBase" id="RU003682"/>
    </source>
</evidence>
<dbReference type="SUPFAM" id="SSF51197">
    <property type="entry name" value="Clavaminate synthase-like"/>
    <property type="match status" value="1"/>
</dbReference>
<organism evidence="7 8">
    <name type="scientific">Dendrobium nobile</name>
    <name type="common">Orchid</name>
    <dbReference type="NCBI Taxonomy" id="94219"/>
    <lineage>
        <taxon>Eukaryota</taxon>
        <taxon>Viridiplantae</taxon>
        <taxon>Streptophyta</taxon>
        <taxon>Embryophyta</taxon>
        <taxon>Tracheophyta</taxon>
        <taxon>Spermatophyta</taxon>
        <taxon>Magnoliopsida</taxon>
        <taxon>Liliopsida</taxon>
        <taxon>Asparagales</taxon>
        <taxon>Orchidaceae</taxon>
        <taxon>Epidendroideae</taxon>
        <taxon>Malaxideae</taxon>
        <taxon>Dendrobiinae</taxon>
        <taxon>Dendrobium</taxon>
    </lineage>
</organism>
<comment type="similarity">
    <text evidence="5">Belongs to the iron/ascorbate-dependent oxidoreductase family.</text>
</comment>
<evidence type="ECO:0000313" key="8">
    <source>
        <dbReference type="Proteomes" id="UP000829196"/>
    </source>
</evidence>
<dbReference type="InterPro" id="IPR026992">
    <property type="entry name" value="DIOX_N"/>
</dbReference>
<evidence type="ECO:0000256" key="2">
    <source>
        <dbReference type="ARBA" id="ARBA00022723"/>
    </source>
</evidence>
<dbReference type="SMR" id="A0A8T3A5M5"/>
<dbReference type="InterPro" id="IPR044861">
    <property type="entry name" value="IPNS-like_FE2OG_OXY"/>
</dbReference>
<keyword evidence="4 5" id="KW-0408">Iron</keyword>
<dbReference type="GO" id="GO:0016491">
    <property type="term" value="F:oxidoreductase activity"/>
    <property type="evidence" value="ECO:0007669"/>
    <property type="project" value="UniProtKB-KW"/>
</dbReference>
<dbReference type="InterPro" id="IPR050231">
    <property type="entry name" value="Iron_ascorbate_oxido_reductase"/>
</dbReference>
<dbReference type="EMBL" id="JAGYWB010000018">
    <property type="protein sequence ID" value="KAI0491797.1"/>
    <property type="molecule type" value="Genomic_DNA"/>
</dbReference>
<keyword evidence="2 5" id="KW-0479">Metal-binding</keyword>
<dbReference type="Gene3D" id="2.60.120.330">
    <property type="entry name" value="B-lactam Antibiotic, Isopenicillin N Synthase, Chain"/>
    <property type="match status" value="1"/>
</dbReference>
<reference evidence="7" key="1">
    <citation type="journal article" date="2022" name="Front. Genet.">
        <title>Chromosome-Scale Assembly of the Dendrobium nobile Genome Provides Insights Into the Molecular Mechanism of the Biosynthesis of the Medicinal Active Ingredient of Dendrobium.</title>
        <authorList>
            <person name="Xu Q."/>
            <person name="Niu S.-C."/>
            <person name="Li K.-L."/>
            <person name="Zheng P.-J."/>
            <person name="Zhang X.-J."/>
            <person name="Jia Y."/>
            <person name="Liu Y."/>
            <person name="Niu Y.-X."/>
            <person name="Yu L.-H."/>
            <person name="Chen D.-F."/>
            <person name="Zhang G.-Q."/>
        </authorList>
    </citation>
    <scope>NUCLEOTIDE SEQUENCE</scope>
    <source>
        <tissue evidence="7">Leaf</tissue>
    </source>
</reference>
<evidence type="ECO:0000259" key="6">
    <source>
        <dbReference type="PROSITE" id="PS51471"/>
    </source>
</evidence>
<evidence type="ECO:0000313" key="7">
    <source>
        <dbReference type="EMBL" id="KAI0491797.1"/>
    </source>
</evidence>
<dbReference type="GO" id="GO:0046872">
    <property type="term" value="F:metal ion binding"/>
    <property type="evidence" value="ECO:0007669"/>
    <property type="project" value="UniProtKB-KW"/>
</dbReference>
<dbReference type="OrthoDB" id="288590at2759"/>
<sequence length="351" mass="38706">MPAFSLDHFDLYSAHHVPESYTWPSSYLHDHPSAGDGGGGGDSIPIIDISSPTAVSLIGAACRSFGVFYATGHGVPVDLLDDVEHQARRLFALPLHQKLDTARRPGFISGYGRPPLSAFFPKLMWSEGFTIAGGHRRDVAGDIWPLEQAVFCDVIEKYNKMMKEMAGKLLNLMLLSLGIDQEEAGRAGLIRDLQEAMEVLQLNSYPACPEPEKGIGMAAHTDSGLLTILYQSRGVNGLQILHKEDEFGPTRWVTLPPLPGALVIHVGDLLQILSNDQFKSVRHRAVVSRAEHRLSAAYIIGPPGHVKMGPISKLMQYGQNPIYRSVTWPEYLEIRAQLFDKALELIKLPIK</sequence>
<evidence type="ECO:0000256" key="3">
    <source>
        <dbReference type="ARBA" id="ARBA00023002"/>
    </source>
</evidence>
<name>A0A8T3A5M5_DENNO</name>
<evidence type="ECO:0000256" key="4">
    <source>
        <dbReference type="ARBA" id="ARBA00023004"/>
    </source>
</evidence>
<protein>
    <recommendedName>
        <fullName evidence="6">Fe2OG dioxygenase domain-containing protein</fullName>
    </recommendedName>
</protein>
<evidence type="ECO:0000256" key="1">
    <source>
        <dbReference type="ARBA" id="ARBA00001961"/>
    </source>
</evidence>
<keyword evidence="3 5" id="KW-0560">Oxidoreductase</keyword>
<dbReference type="InterPro" id="IPR027443">
    <property type="entry name" value="IPNS-like_sf"/>
</dbReference>
<dbReference type="AlphaFoldDB" id="A0A8T3A5M5"/>
<keyword evidence="8" id="KW-1185">Reference proteome</keyword>
<dbReference type="Pfam" id="PF14226">
    <property type="entry name" value="DIOX_N"/>
    <property type="match status" value="1"/>
</dbReference>
<dbReference type="Pfam" id="PF03171">
    <property type="entry name" value="2OG-FeII_Oxy"/>
    <property type="match status" value="1"/>
</dbReference>
<comment type="caution">
    <text evidence="7">The sequence shown here is derived from an EMBL/GenBank/DDBJ whole genome shotgun (WGS) entry which is preliminary data.</text>
</comment>
<feature type="domain" description="Fe2OG dioxygenase" evidence="6">
    <location>
        <begin position="195"/>
        <end position="302"/>
    </location>
</feature>
<dbReference type="PROSITE" id="PS51471">
    <property type="entry name" value="FE2OG_OXY"/>
    <property type="match status" value="1"/>
</dbReference>